<dbReference type="GO" id="GO:0005634">
    <property type="term" value="C:nucleus"/>
    <property type="evidence" value="ECO:0007669"/>
    <property type="project" value="TreeGrafter"/>
</dbReference>
<dbReference type="PROSITE" id="PS50888">
    <property type="entry name" value="BHLH"/>
    <property type="match status" value="1"/>
</dbReference>
<evidence type="ECO:0000259" key="4">
    <source>
        <dbReference type="PROSITE" id="PS50888"/>
    </source>
</evidence>
<dbReference type="GO" id="GO:0003677">
    <property type="term" value="F:DNA binding"/>
    <property type="evidence" value="ECO:0007669"/>
    <property type="project" value="UniProtKB-KW"/>
</dbReference>
<accession>A0A4Z1PEN6</accession>
<organism evidence="5 6">
    <name type="scientific">Venturia nashicola</name>
    <dbReference type="NCBI Taxonomy" id="86259"/>
    <lineage>
        <taxon>Eukaryota</taxon>
        <taxon>Fungi</taxon>
        <taxon>Dikarya</taxon>
        <taxon>Ascomycota</taxon>
        <taxon>Pezizomycotina</taxon>
        <taxon>Dothideomycetes</taxon>
        <taxon>Pleosporomycetidae</taxon>
        <taxon>Venturiales</taxon>
        <taxon>Venturiaceae</taxon>
        <taxon>Venturia</taxon>
    </lineage>
</organism>
<evidence type="ECO:0000313" key="5">
    <source>
        <dbReference type="EMBL" id="TID19908.1"/>
    </source>
</evidence>
<feature type="compositionally biased region" description="Polar residues" evidence="3">
    <location>
        <begin position="113"/>
        <end position="135"/>
    </location>
</feature>
<evidence type="ECO:0000256" key="2">
    <source>
        <dbReference type="ARBA" id="ARBA00023242"/>
    </source>
</evidence>
<dbReference type="InterPro" id="IPR047206">
    <property type="entry name" value="bHLHzip_scCBP1-like"/>
</dbReference>
<feature type="region of interest" description="Disordered" evidence="3">
    <location>
        <begin position="113"/>
        <end position="143"/>
    </location>
</feature>
<protein>
    <recommendedName>
        <fullName evidence="4">BHLH domain-containing protein</fullName>
    </recommendedName>
</protein>
<gene>
    <name evidence="5" type="ORF">E6O75_ATG07368</name>
</gene>
<dbReference type="InterPro" id="IPR011598">
    <property type="entry name" value="bHLH_dom"/>
</dbReference>
<feature type="region of interest" description="Disordered" evidence="3">
    <location>
        <begin position="1"/>
        <end position="79"/>
    </location>
</feature>
<reference evidence="5 6" key="1">
    <citation type="submission" date="2019-04" db="EMBL/GenBank/DDBJ databases">
        <title>High contiguity whole genome sequence and gene annotation resource for two Venturia nashicola isolates.</title>
        <authorList>
            <person name="Prokchorchik M."/>
            <person name="Won K."/>
            <person name="Lee Y."/>
            <person name="Choi E.D."/>
            <person name="Segonzac C."/>
            <person name="Sohn K.H."/>
        </authorList>
    </citation>
    <scope>NUCLEOTIDE SEQUENCE [LARGE SCALE GENOMIC DNA]</scope>
    <source>
        <strain evidence="5 6">PRI2</strain>
    </source>
</reference>
<dbReference type="EMBL" id="SNSC02000011">
    <property type="protein sequence ID" value="TID19908.1"/>
    <property type="molecule type" value="Genomic_DNA"/>
</dbReference>
<dbReference type="Proteomes" id="UP000298493">
    <property type="component" value="Unassembled WGS sequence"/>
</dbReference>
<dbReference type="CDD" id="cd11398">
    <property type="entry name" value="bHLHzip_scCBP1"/>
    <property type="match status" value="1"/>
</dbReference>
<dbReference type="GO" id="GO:0046983">
    <property type="term" value="F:protein dimerization activity"/>
    <property type="evidence" value="ECO:0007669"/>
    <property type="project" value="InterPro"/>
</dbReference>
<dbReference type="PANTHER" id="PTHR47787:SF1">
    <property type="entry name" value="CENTROMERE-BINDING PROTEIN 1"/>
    <property type="match status" value="1"/>
</dbReference>
<dbReference type="SUPFAM" id="SSF47459">
    <property type="entry name" value="HLH, helix-loop-helix DNA-binding domain"/>
    <property type="match status" value="1"/>
</dbReference>
<sequence>MADHSSTTTQTSNKRKRVAMEHEMSRPAPGYRNENTEDLEYGAVQDNADQALLTAFGQGHDPNGGQMPQGSASDTAAAALSHYQMADQSFQSQGSTGDAPYGDTTYIDHQLKENSPCQQGQGPVSGHSPSGNTPGKPTVGSDEWHKVRRDNHKEVERRRRETINEGINELSKIVPGCEKNKGSILQRAVQYIGQLKDAEGTNLEKWTLEKLLLDQAINELSTTCDRLKADYQRAWDEKEIYKRACDSSGIVPDELKDRDDSGGVE</sequence>
<dbReference type="Gene3D" id="4.10.280.10">
    <property type="entry name" value="Helix-loop-helix DNA-binding domain"/>
    <property type="match status" value="1"/>
</dbReference>
<dbReference type="InterPro" id="IPR036638">
    <property type="entry name" value="HLH_DNA-bd_sf"/>
</dbReference>
<dbReference type="PANTHER" id="PTHR47787">
    <property type="entry name" value="CENTROMERE-BINDING PROTEIN 1"/>
    <property type="match status" value="1"/>
</dbReference>
<keyword evidence="2" id="KW-0539">Nucleus</keyword>
<dbReference type="STRING" id="86259.A0A4Z1PEN6"/>
<name>A0A4Z1PEN6_9PEZI</name>
<keyword evidence="1" id="KW-0238">DNA-binding</keyword>
<dbReference type="GO" id="GO:0003700">
    <property type="term" value="F:DNA-binding transcription factor activity"/>
    <property type="evidence" value="ECO:0007669"/>
    <property type="project" value="InterPro"/>
</dbReference>
<dbReference type="Pfam" id="PF00010">
    <property type="entry name" value="HLH"/>
    <property type="match status" value="1"/>
</dbReference>
<keyword evidence="6" id="KW-1185">Reference proteome</keyword>
<feature type="compositionally biased region" description="Polar residues" evidence="3">
    <location>
        <begin position="1"/>
        <end position="12"/>
    </location>
</feature>
<evidence type="ECO:0000313" key="6">
    <source>
        <dbReference type="Proteomes" id="UP000298493"/>
    </source>
</evidence>
<dbReference type="OrthoDB" id="71302at2759"/>
<proteinExistence type="predicted"/>
<comment type="caution">
    <text evidence="5">The sequence shown here is derived from an EMBL/GenBank/DDBJ whole genome shotgun (WGS) entry which is preliminary data.</text>
</comment>
<evidence type="ECO:0000256" key="3">
    <source>
        <dbReference type="SAM" id="MobiDB-lite"/>
    </source>
</evidence>
<dbReference type="AlphaFoldDB" id="A0A4Z1PEN6"/>
<evidence type="ECO:0000256" key="1">
    <source>
        <dbReference type="ARBA" id="ARBA00023125"/>
    </source>
</evidence>
<feature type="domain" description="BHLH" evidence="4">
    <location>
        <begin position="147"/>
        <end position="195"/>
    </location>
</feature>
<dbReference type="SMART" id="SM00353">
    <property type="entry name" value="HLH"/>
    <property type="match status" value="1"/>
</dbReference>